<sequence length="95" mass="11013">MTEEEVESVYIARRVEGMPVPFLDSERRPCARCGAEVWVDPKARAYWTKYPIICAPNCLNELLEENPGPHTIKIPRAVLESLKEIRDAQRSMRER</sequence>
<organism evidence="1">
    <name type="scientific">marine sediment metagenome</name>
    <dbReference type="NCBI Taxonomy" id="412755"/>
    <lineage>
        <taxon>unclassified sequences</taxon>
        <taxon>metagenomes</taxon>
        <taxon>ecological metagenomes</taxon>
    </lineage>
</organism>
<dbReference type="AlphaFoldDB" id="A0A0F9N032"/>
<protein>
    <submittedName>
        <fullName evidence="1">Uncharacterized protein</fullName>
    </submittedName>
</protein>
<dbReference type="EMBL" id="LAZR01004841">
    <property type="protein sequence ID" value="KKN05117.1"/>
    <property type="molecule type" value="Genomic_DNA"/>
</dbReference>
<accession>A0A0F9N032</accession>
<reference evidence="1" key="1">
    <citation type="journal article" date="2015" name="Nature">
        <title>Complex archaea that bridge the gap between prokaryotes and eukaryotes.</title>
        <authorList>
            <person name="Spang A."/>
            <person name="Saw J.H."/>
            <person name="Jorgensen S.L."/>
            <person name="Zaremba-Niedzwiedzka K."/>
            <person name="Martijn J."/>
            <person name="Lind A.E."/>
            <person name="van Eijk R."/>
            <person name="Schleper C."/>
            <person name="Guy L."/>
            <person name="Ettema T.J."/>
        </authorList>
    </citation>
    <scope>NUCLEOTIDE SEQUENCE</scope>
</reference>
<name>A0A0F9N032_9ZZZZ</name>
<comment type="caution">
    <text evidence="1">The sequence shown here is derived from an EMBL/GenBank/DDBJ whole genome shotgun (WGS) entry which is preliminary data.</text>
</comment>
<gene>
    <name evidence="1" type="ORF">LCGC14_1090720</name>
</gene>
<evidence type="ECO:0000313" key="1">
    <source>
        <dbReference type="EMBL" id="KKN05117.1"/>
    </source>
</evidence>
<proteinExistence type="predicted"/>